<dbReference type="RefSeq" id="XP_013753002.1">
    <property type="nucleotide sequence ID" value="XM_013897548.1"/>
</dbReference>
<dbReference type="Proteomes" id="UP000054408">
    <property type="component" value="Unassembled WGS sequence"/>
</dbReference>
<feature type="region of interest" description="Disordered" evidence="2">
    <location>
        <begin position="291"/>
        <end position="317"/>
    </location>
</feature>
<feature type="coiled-coil region" evidence="1">
    <location>
        <begin position="61"/>
        <end position="98"/>
    </location>
</feature>
<gene>
    <name evidence="3" type="ORF">AMSG_11024</name>
</gene>
<dbReference type="AlphaFoldDB" id="A0A0L0DV14"/>
<evidence type="ECO:0000256" key="2">
    <source>
        <dbReference type="SAM" id="MobiDB-lite"/>
    </source>
</evidence>
<accession>A0A0L0DV14</accession>
<feature type="region of interest" description="Disordered" evidence="2">
    <location>
        <begin position="653"/>
        <end position="704"/>
    </location>
</feature>
<feature type="compositionally biased region" description="Basic and acidic residues" evidence="2">
    <location>
        <begin position="668"/>
        <end position="677"/>
    </location>
</feature>
<reference evidence="3 4" key="1">
    <citation type="submission" date="2010-05" db="EMBL/GenBank/DDBJ databases">
        <title>The Genome Sequence of Thecamonas trahens ATCC 50062.</title>
        <authorList>
            <consortium name="The Broad Institute Genome Sequencing Platform"/>
            <person name="Russ C."/>
            <person name="Cuomo C."/>
            <person name="Shea T."/>
            <person name="Young S.K."/>
            <person name="Zeng Q."/>
            <person name="Koehrsen M."/>
            <person name="Haas B."/>
            <person name="Borodovsky M."/>
            <person name="Guigo R."/>
            <person name="Alvarado L."/>
            <person name="Berlin A."/>
            <person name="Bochicchio J."/>
            <person name="Borenstein D."/>
            <person name="Chapman S."/>
            <person name="Chen Z."/>
            <person name="Freedman E."/>
            <person name="Gellesch M."/>
            <person name="Goldberg J."/>
            <person name="Griggs A."/>
            <person name="Gujja S."/>
            <person name="Heilman E."/>
            <person name="Heiman D."/>
            <person name="Hepburn T."/>
            <person name="Howarth C."/>
            <person name="Jen D."/>
            <person name="Larson L."/>
            <person name="Mehta T."/>
            <person name="Park D."/>
            <person name="Pearson M."/>
            <person name="Roberts A."/>
            <person name="Saif S."/>
            <person name="Shenoy N."/>
            <person name="Sisk P."/>
            <person name="Stolte C."/>
            <person name="Sykes S."/>
            <person name="Thomson T."/>
            <person name="Walk T."/>
            <person name="White J."/>
            <person name="Yandava C."/>
            <person name="Burger G."/>
            <person name="Gray M.W."/>
            <person name="Holland P.W.H."/>
            <person name="King N."/>
            <person name="Lang F.B.F."/>
            <person name="Roger A.J."/>
            <person name="Ruiz-Trillo I."/>
            <person name="Lander E."/>
            <person name="Nusbaum C."/>
        </authorList>
    </citation>
    <scope>NUCLEOTIDE SEQUENCE [LARGE SCALE GENOMIC DNA]</scope>
    <source>
        <strain evidence="3 4">ATCC 50062</strain>
    </source>
</reference>
<feature type="compositionally biased region" description="Low complexity" evidence="2">
    <location>
        <begin position="291"/>
        <end position="308"/>
    </location>
</feature>
<feature type="compositionally biased region" description="Low complexity" evidence="2">
    <location>
        <begin position="840"/>
        <end position="853"/>
    </location>
</feature>
<evidence type="ECO:0000313" key="4">
    <source>
        <dbReference type="Proteomes" id="UP000054408"/>
    </source>
</evidence>
<proteinExistence type="predicted"/>
<sequence length="1181" mass="124871">MSQGTFFTPQAPRISQMVATPPGSAPGRQQASRPAAGGTTADDLEGLEAMVAHMSALGEQSSMQRSELDALESQLAQLQEHRNNLTQLQSLLESNKDEQTISLVANYLETLVPSIEAAAEVEAEAEAGASAGADAGAAYLAALQSQVQAQGDDAEFDDDAEPEDANALYEQYMALMAEKQQLEAMRDMQIAAQQELRAATAAAEQRQASPSPAKAPRQASAPPPSAAVRRDIFSPAKPRASSQAPPLARSSSQPLTAEDAANMPVEDLAELRKAHLLNLRWLQEQLVNQQASPAKASTAPVTAAAAPAPRREASREELDEDGIYNLLATVQRESSAGGNSVNILDQLAAQWSQLQSQYTQQRKATPPQALSASFAASASASSPAEAPRPARAASHSPSRSAQQAHAPVPGPAFEAQAAEMEALQARIGGLYDMLGATRDDIAAVSGDNVFGAYAAGEDGSVSEADSLSTRFLEDELYASNIKLQDLQLAVSYAKSLSSRAEQKAFFKDFVRYFSDSQESESEAGHGSDARASGVPSGAAAPDVLSLDSAHPAGTADLLATLNAELARAGSYSGGHDDGDDGASSVASVGLDSAVYEAAVQFIVRVEDDPSYVSQLFTLLAQFDTPLLRVRVLASLDRLLHDVTAEAAYLDEHAPKVGAKRHPTDDDELRERSAETRTARKRARKLKKAPPPAKKERPPRTVTFDAPLAAGGTATVDDDPTTTVIRNKIMEEMHALDQINYFIQSVQDSPNKFAVDSPTTPRAVVTSRPVAAAPVAAAAAPAAAAYDYAESVNDDEPSLASEDEGESPEDARFYEATRAERHVSITPEPPTQRPDATGELSAADSATASTSQARAMEDELAAARAELEYHQSRKAALEARRADLLAQQQAIVDMARSAGIDPAALGLDLGEFAGEEAADEAVEQEAQTPAEGDNDGGDGDGDGDDESTTSSMEATMNHILTNYHVDVYINDALLTEFGNLFKALAAMPESGGKFNDVVRQILEGLFAEFKYTKLNRPVDTNEFAAFSDILARYSGMDIAVFEEDVLKDLKDMLFTHLITLSLTDQLADEEATRTQLQAQATAVAHQQRQTSPPAQPSAQTQTQAPAPDNDAANAAGVAIEDVFSLLAAYDQAAAAQSPAENREGPSHDNGSAGQGYPAYSRHLEGFLAGGADGNTDPAAHPN</sequence>
<dbReference type="GeneID" id="25569098"/>
<organism evidence="3 4">
    <name type="scientific">Thecamonas trahens ATCC 50062</name>
    <dbReference type="NCBI Taxonomy" id="461836"/>
    <lineage>
        <taxon>Eukaryota</taxon>
        <taxon>Apusozoa</taxon>
        <taxon>Apusomonadida</taxon>
        <taxon>Apusomonadidae</taxon>
        <taxon>Thecamonas</taxon>
    </lineage>
</organism>
<feature type="region of interest" description="Disordered" evidence="2">
    <location>
        <begin position="789"/>
        <end position="808"/>
    </location>
</feature>
<feature type="region of interest" description="Disordered" evidence="2">
    <location>
        <begin position="818"/>
        <end position="855"/>
    </location>
</feature>
<feature type="region of interest" description="Disordered" evidence="2">
    <location>
        <begin position="1076"/>
        <end position="1109"/>
    </location>
</feature>
<feature type="region of interest" description="Disordered" evidence="2">
    <location>
        <begin position="915"/>
        <end position="949"/>
    </location>
</feature>
<feature type="region of interest" description="Disordered" evidence="2">
    <location>
        <begin position="1"/>
        <end position="41"/>
    </location>
</feature>
<keyword evidence="4" id="KW-1185">Reference proteome</keyword>
<name>A0A0L0DV14_THETB</name>
<feature type="compositionally biased region" description="Basic residues" evidence="2">
    <location>
        <begin position="678"/>
        <end position="687"/>
    </location>
</feature>
<feature type="region of interest" description="Disordered" evidence="2">
    <location>
        <begin position="1135"/>
        <end position="1181"/>
    </location>
</feature>
<feature type="compositionally biased region" description="Acidic residues" evidence="2">
    <location>
        <begin position="791"/>
        <end position="807"/>
    </location>
</feature>
<feature type="region of interest" description="Disordered" evidence="2">
    <location>
        <begin position="197"/>
        <end position="256"/>
    </location>
</feature>
<protein>
    <submittedName>
        <fullName evidence="3">Uncharacterized protein</fullName>
    </submittedName>
</protein>
<evidence type="ECO:0000256" key="1">
    <source>
        <dbReference type="SAM" id="Coils"/>
    </source>
</evidence>
<feature type="compositionally biased region" description="Acidic residues" evidence="2">
    <location>
        <begin position="931"/>
        <end position="946"/>
    </location>
</feature>
<feature type="compositionally biased region" description="Low complexity" evidence="2">
    <location>
        <begin position="197"/>
        <end position="220"/>
    </location>
</feature>
<evidence type="ECO:0000313" key="3">
    <source>
        <dbReference type="EMBL" id="KNC55368.1"/>
    </source>
</evidence>
<keyword evidence="1" id="KW-0175">Coiled coil</keyword>
<feature type="compositionally biased region" description="Polar residues" evidence="2">
    <location>
        <begin position="240"/>
        <end position="255"/>
    </location>
</feature>
<feature type="region of interest" description="Disordered" evidence="2">
    <location>
        <begin position="358"/>
        <end position="409"/>
    </location>
</feature>
<dbReference type="EMBL" id="GL349500">
    <property type="protein sequence ID" value="KNC55368.1"/>
    <property type="molecule type" value="Genomic_DNA"/>
</dbReference>